<reference evidence="3" key="2">
    <citation type="submission" date="2025-08" db="UniProtKB">
        <authorList>
            <consortium name="Ensembl"/>
        </authorList>
    </citation>
    <scope>IDENTIFICATION</scope>
</reference>
<dbReference type="InterPro" id="IPR001478">
    <property type="entry name" value="PDZ"/>
</dbReference>
<dbReference type="SMART" id="SM00228">
    <property type="entry name" value="PDZ"/>
    <property type="match status" value="1"/>
</dbReference>
<protein>
    <recommendedName>
        <fullName evidence="2">PDZ domain-containing protein</fullName>
    </recommendedName>
</protein>
<dbReference type="GO" id="GO:0043495">
    <property type="term" value="F:protein-membrane adaptor activity"/>
    <property type="evidence" value="ECO:0007669"/>
    <property type="project" value="TreeGrafter"/>
</dbReference>
<dbReference type="Ensembl" id="ENSHHUT00000003516.1">
    <property type="protein sequence ID" value="ENSHHUP00000003396.1"/>
    <property type="gene ID" value="ENSHHUG00000002151.1"/>
</dbReference>
<dbReference type="PROSITE" id="PS50106">
    <property type="entry name" value="PDZ"/>
    <property type="match status" value="1"/>
</dbReference>
<evidence type="ECO:0000313" key="4">
    <source>
        <dbReference type="Proteomes" id="UP000314982"/>
    </source>
</evidence>
<keyword evidence="4" id="KW-1185">Reference proteome</keyword>
<dbReference type="GO" id="GO:0016324">
    <property type="term" value="C:apical plasma membrane"/>
    <property type="evidence" value="ECO:0007669"/>
    <property type="project" value="TreeGrafter"/>
</dbReference>
<dbReference type="GO" id="GO:0005102">
    <property type="term" value="F:signaling receptor binding"/>
    <property type="evidence" value="ECO:0007669"/>
    <property type="project" value="TreeGrafter"/>
</dbReference>
<dbReference type="PANTHER" id="PTHR14191:SF20">
    <property type="entry name" value="NA(+)_H(+) EXCHANGE REGULATORY COFACTOR NHE-RF4"/>
    <property type="match status" value="1"/>
</dbReference>
<dbReference type="AlphaFoldDB" id="A0A4W5JUD6"/>
<proteinExistence type="predicted"/>
<dbReference type="Pfam" id="PF00595">
    <property type="entry name" value="PDZ"/>
    <property type="match status" value="1"/>
</dbReference>
<evidence type="ECO:0000313" key="3">
    <source>
        <dbReference type="Ensembl" id="ENSHHUP00000003396.1"/>
    </source>
</evidence>
<organism evidence="3 4">
    <name type="scientific">Hucho hucho</name>
    <name type="common">huchen</name>
    <dbReference type="NCBI Taxonomy" id="62062"/>
    <lineage>
        <taxon>Eukaryota</taxon>
        <taxon>Metazoa</taxon>
        <taxon>Chordata</taxon>
        <taxon>Craniata</taxon>
        <taxon>Vertebrata</taxon>
        <taxon>Euteleostomi</taxon>
        <taxon>Actinopterygii</taxon>
        <taxon>Neopterygii</taxon>
        <taxon>Teleostei</taxon>
        <taxon>Protacanthopterygii</taxon>
        <taxon>Salmoniformes</taxon>
        <taxon>Salmonidae</taxon>
        <taxon>Salmoninae</taxon>
        <taxon>Hucho</taxon>
    </lineage>
</organism>
<evidence type="ECO:0000259" key="2">
    <source>
        <dbReference type="PROSITE" id="PS50106"/>
    </source>
</evidence>
<accession>A0A4W5JUD6</accession>
<keyword evidence="1" id="KW-0677">Repeat</keyword>
<feature type="domain" description="PDZ" evidence="2">
    <location>
        <begin position="42"/>
        <end position="93"/>
    </location>
</feature>
<evidence type="ECO:0000256" key="1">
    <source>
        <dbReference type="ARBA" id="ARBA00022737"/>
    </source>
</evidence>
<dbReference type="SUPFAM" id="SSF50156">
    <property type="entry name" value="PDZ domain-like"/>
    <property type="match status" value="1"/>
</dbReference>
<dbReference type="PANTHER" id="PTHR14191">
    <property type="entry name" value="PDZ DOMAIN CONTAINING PROTEIN"/>
    <property type="match status" value="1"/>
</dbReference>
<dbReference type="GeneTree" id="ENSGT00950000182849"/>
<dbReference type="Proteomes" id="UP000314982">
    <property type="component" value="Unassembled WGS sequence"/>
</dbReference>
<dbReference type="InterPro" id="IPR036034">
    <property type="entry name" value="PDZ_sf"/>
</dbReference>
<dbReference type="InterPro" id="IPR051067">
    <property type="entry name" value="NHER"/>
</dbReference>
<dbReference type="CDD" id="cd06768">
    <property type="entry name" value="PDZ_NHERF-like"/>
    <property type="match status" value="1"/>
</dbReference>
<sequence length="146" mass="17002">MFKLLSFYFLTQRFTFNPKEGIDNPALVISDDPEPDPSPVPRLCQIKCKEGQSFGFHLRMERSCRGYVVRQVDPWSPAALSGLRDGDRVLEVNEDFVDNMEFPRVRTRRTVMPVESLCSRFLKLWHTDVSSVCNVGLHHMWVRTRL</sequence>
<dbReference type="GO" id="GO:0072659">
    <property type="term" value="P:protein localization to plasma membrane"/>
    <property type="evidence" value="ECO:0007669"/>
    <property type="project" value="TreeGrafter"/>
</dbReference>
<name>A0A4W5JUD6_9TELE</name>
<reference evidence="3" key="3">
    <citation type="submission" date="2025-09" db="UniProtKB">
        <authorList>
            <consortium name="Ensembl"/>
        </authorList>
    </citation>
    <scope>IDENTIFICATION</scope>
</reference>
<reference evidence="4" key="1">
    <citation type="submission" date="2018-06" db="EMBL/GenBank/DDBJ databases">
        <title>Genome assembly of Danube salmon.</title>
        <authorList>
            <person name="Macqueen D.J."/>
            <person name="Gundappa M.K."/>
        </authorList>
    </citation>
    <scope>NUCLEOTIDE SEQUENCE [LARGE SCALE GENOMIC DNA]</scope>
</reference>
<dbReference type="Gene3D" id="2.30.42.10">
    <property type="match status" value="1"/>
</dbReference>